<evidence type="ECO:0000313" key="2">
    <source>
        <dbReference type="EMBL" id="TQN73046.1"/>
    </source>
</evidence>
<dbReference type="AlphaFoldDB" id="A0A5Q4C2I9"/>
<reference evidence="2 3" key="1">
    <citation type="journal article" date="2019" name="Sci. Rep.">
        <title>Colletotrichum shisoi sp. nov., an anthracnose pathogen of Perilla frutescens in Japan: molecular phylogenetic, morphological and genomic evidence.</title>
        <authorList>
            <person name="Gan P."/>
            <person name="Tsushima A."/>
            <person name="Hiroyama R."/>
            <person name="Narusaka M."/>
            <person name="Takano Y."/>
            <person name="Narusaka Y."/>
            <person name="Kawaradani M."/>
            <person name="Damm U."/>
            <person name="Shirasu K."/>
        </authorList>
    </citation>
    <scope>NUCLEOTIDE SEQUENCE [LARGE SCALE GENOMIC DNA]</scope>
    <source>
        <strain evidence="2 3">PG-2018a</strain>
    </source>
</reference>
<dbReference type="Proteomes" id="UP000326340">
    <property type="component" value="Unassembled WGS sequence"/>
</dbReference>
<dbReference type="EMBL" id="PUHP01000124">
    <property type="protein sequence ID" value="TQN73046.1"/>
    <property type="molecule type" value="Genomic_DNA"/>
</dbReference>
<proteinExistence type="predicted"/>
<evidence type="ECO:0000313" key="3">
    <source>
        <dbReference type="Proteomes" id="UP000326340"/>
    </source>
</evidence>
<name>A0A5Q4C2I9_9PEZI</name>
<gene>
    <name evidence="2" type="ORF">CSHISOI_02428</name>
</gene>
<protein>
    <submittedName>
        <fullName evidence="2">Uncharacterized protein</fullName>
    </submittedName>
</protein>
<organism evidence="2 3">
    <name type="scientific">Colletotrichum shisoi</name>
    <dbReference type="NCBI Taxonomy" id="2078593"/>
    <lineage>
        <taxon>Eukaryota</taxon>
        <taxon>Fungi</taxon>
        <taxon>Dikarya</taxon>
        <taxon>Ascomycota</taxon>
        <taxon>Pezizomycotina</taxon>
        <taxon>Sordariomycetes</taxon>
        <taxon>Hypocreomycetidae</taxon>
        <taxon>Glomerellales</taxon>
        <taxon>Glomerellaceae</taxon>
        <taxon>Colletotrichum</taxon>
        <taxon>Colletotrichum destructivum species complex</taxon>
    </lineage>
</organism>
<feature type="compositionally biased region" description="Basic residues" evidence="1">
    <location>
        <begin position="110"/>
        <end position="137"/>
    </location>
</feature>
<evidence type="ECO:0000256" key="1">
    <source>
        <dbReference type="SAM" id="MobiDB-lite"/>
    </source>
</evidence>
<comment type="caution">
    <text evidence="2">The sequence shown here is derived from an EMBL/GenBank/DDBJ whole genome shotgun (WGS) entry which is preliminary data.</text>
</comment>
<feature type="region of interest" description="Disordered" evidence="1">
    <location>
        <begin position="110"/>
        <end position="155"/>
    </location>
</feature>
<sequence>MRPDAGGIRLLRAGYLMLRLMDQASPFLWSAVANQYTGLVSIYYAGRRRASVMRTSMSSSTSVPIQPFPSYVAMQLRQAPRSTRLRISLAVVFQVGALLVCHVGKRHLGARSTRRRPWNPPRRPPRRRSSSGRRRPRASPCCVERAGSLRGRGRR</sequence>
<accession>A0A5Q4C2I9</accession>
<keyword evidence="3" id="KW-1185">Reference proteome</keyword>